<dbReference type="GO" id="GO:0044826">
    <property type="term" value="P:viral genome integration into host DNA"/>
    <property type="evidence" value="ECO:0007669"/>
    <property type="project" value="UniProtKB-KW"/>
</dbReference>
<evidence type="ECO:0000256" key="8">
    <source>
        <dbReference type="PROSITE-ProRule" id="PRU01248"/>
    </source>
</evidence>
<dbReference type="GO" id="GO:0003677">
    <property type="term" value="F:DNA binding"/>
    <property type="evidence" value="ECO:0007669"/>
    <property type="project" value="UniProtKB-UniRule"/>
</dbReference>
<reference evidence="11" key="1">
    <citation type="journal article" date="2021" name="Proc. Natl. Acad. Sci. U.S.A.">
        <title>A Catalog of Tens of Thousands of Viruses from Human Metagenomes Reveals Hidden Associations with Chronic Diseases.</title>
        <authorList>
            <person name="Tisza M.J."/>
            <person name="Buck C.B."/>
        </authorList>
    </citation>
    <scope>NUCLEOTIDE SEQUENCE</scope>
    <source>
        <strain evidence="11">CtEeW6</strain>
    </source>
</reference>
<protein>
    <recommendedName>
        <fullName evidence="2">Integrase</fullName>
    </recommendedName>
</protein>
<keyword evidence="4" id="KW-0378">Hydrolase</keyword>
<dbReference type="GO" id="GO:0016740">
    <property type="term" value="F:transferase activity"/>
    <property type="evidence" value="ECO:0007669"/>
    <property type="project" value="UniProtKB-KW"/>
</dbReference>
<dbReference type="Gene3D" id="1.10.150.130">
    <property type="match status" value="1"/>
</dbReference>
<dbReference type="PROSITE" id="PS51898">
    <property type="entry name" value="TYR_RECOMBINASE"/>
    <property type="match status" value="1"/>
</dbReference>
<dbReference type="InterPro" id="IPR013762">
    <property type="entry name" value="Integrase-like_cat_sf"/>
</dbReference>
<dbReference type="CDD" id="cd00796">
    <property type="entry name" value="INT_Rci_Hp1_C"/>
    <property type="match status" value="1"/>
</dbReference>
<evidence type="ECO:0000256" key="7">
    <source>
        <dbReference type="ARBA" id="ARBA00023195"/>
    </source>
</evidence>
<dbReference type="GO" id="GO:0015074">
    <property type="term" value="P:DNA integration"/>
    <property type="evidence" value="ECO:0007669"/>
    <property type="project" value="InterPro"/>
</dbReference>
<dbReference type="GO" id="GO:0016787">
    <property type="term" value="F:hydrolase activity"/>
    <property type="evidence" value="ECO:0007669"/>
    <property type="project" value="UniProtKB-KW"/>
</dbReference>
<evidence type="ECO:0000313" key="11">
    <source>
        <dbReference type="EMBL" id="DAF57092.1"/>
    </source>
</evidence>
<dbReference type="SUPFAM" id="SSF56349">
    <property type="entry name" value="DNA breaking-rejoining enzymes"/>
    <property type="match status" value="1"/>
</dbReference>
<keyword evidence="7" id="KW-0229">DNA integration</keyword>
<dbReference type="PANTHER" id="PTHR30349:SF94">
    <property type="entry name" value="INTEGRASE_RECOMBINASE HI_1414-RELATED"/>
    <property type="match status" value="1"/>
</dbReference>
<dbReference type="GO" id="GO:0075713">
    <property type="term" value="P:establishment of integrated proviral latency"/>
    <property type="evidence" value="ECO:0007669"/>
    <property type="project" value="UniProtKB-KW"/>
</dbReference>
<sequence>MATIIQRGDKWRVQIRMRGVSRSATFERHSDAKAWAARVETEIRDGLQGNQSRNVFFGDILQRYLTTETVKKRGKRSETYRINGILKSSLAHIRLENLRPQDFADWRDERMEQVSADSVIRELSTLSAVCEHAMKEWGLLRENPVRKISKPQASKERTRRPSEQEIQQICEALHYQENEPPHLITQRCAIAFLFAIETAMRAGEICALTWENIHFDRRIAHVAQSKNGHPRDVPLTKRAIALLQQLRPIDPVSVFKIQSHSLDVLFRRARDNCGITDLHFHDSRREALTRLSKKVPVETLAKISGHRDLSILLNVYYRPDMAEIADMLD</sequence>
<dbReference type="InterPro" id="IPR011010">
    <property type="entry name" value="DNA_brk_join_enz"/>
</dbReference>
<evidence type="ECO:0000256" key="6">
    <source>
        <dbReference type="ARBA" id="ARBA00023172"/>
    </source>
</evidence>
<dbReference type="GO" id="GO:0006310">
    <property type="term" value="P:DNA recombination"/>
    <property type="evidence" value="ECO:0007669"/>
    <property type="project" value="UniProtKB-KW"/>
</dbReference>
<evidence type="ECO:0000256" key="5">
    <source>
        <dbReference type="ARBA" id="ARBA00023125"/>
    </source>
</evidence>
<feature type="domain" description="Tyr recombinase" evidence="9">
    <location>
        <begin position="156"/>
        <end position="329"/>
    </location>
</feature>
<comment type="similarity">
    <text evidence="1">Belongs to the 'phage' integrase family.</text>
</comment>
<organism evidence="11">
    <name type="scientific">Siphoviridae sp. ctEeW6</name>
    <dbReference type="NCBI Taxonomy" id="2827816"/>
    <lineage>
        <taxon>Viruses</taxon>
        <taxon>Duplodnaviria</taxon>
        <taxon>Heunggongvirae</taxon>
        <taxon>Uroviricota</taxon>
        <taxon>Caudoviricetes</taxon>
    </lineage>
</organism>
<dbReference type="Gene3D" id="1.10.443.10">
    <property type="entry name" value="Intergrase catalytic core"/>
    <property type="match status" value="1"/>
</dbReference>
<dbReference type="InterPro" id="IPR044068">
    <property type="entry name" value="CB"/>
</dbReference>
<keyword evidence="6" id="KW-0233">DNA recombination</keyword>
<evidence type="ECO:0000256" key="1">
    <source>
        <dbReference type="ARBA" id="ARBA00008857"/>
    </source>
</evidence>
<feature type="domain" description="Core-binding (CB)" evidence="10">
    <location>
        <begin position="55"/>
        <end position="134"/>
    </location>
</feature>
<evidence type="ECO:0000256" key="2">
    <source>
        <dbReference type="ARBA" id="ARBA00016082"/>
    </source>
</evidence>
<evidence type="ECO:0000259" key="9">
    <source>
        <dbReference type="PROSITE" id="PS51898"/>
    </source>
</evidence>
<dbReference type="InterPro" id="IPR010998">
    <property type="entry name" value="Integrase_recombinase_N"/>
</dbReference>
<accession>A0A8S5T153</accession>
<name>A0A8S5T153_9CAUD</name>
<keyword evidence="7" id="KW-1160">Virus entry into host cell</keyword>
<evidence type="ECO:0000259" key="10">
    <source>
        <dbReference type="PROSITE" id="PS51900"/>
    </source>
</evidence>
<keyword evidence="5 8" id="KW-0238">DNA-binding</keyword>
<keyword evidence="3" id="KW-0808">Transferase</keyword>
<proteinExistence type="inferred from homology"/>
<evidence type="ECO:0000256" key="3">
    <source>
        <dbReference type="ARBA" id="ARBA00022679"/>
    </source>
</evidence>
<dbReference type="EMBL" id="BK032728">
    <property type="protein sequence ID" value="DAF57092.1"/>
    <property type="molecule type" value="Genomic_DNA"/>
</dbReference>
<keyword evidence="7" id="KW-1179">Viral genome integration</keyword>
<evidence type="ECO:0000256" key="4">
    <source>
        <dbReference type="ARBA" id="ARBA00022801"/>
    </source>
</evidence>
<dbReference type="PROSITE" id="PS51900">
    <property type="entry name" value="CB"/>
    <property type="match status" value="1"/>
</dbReference>
<dbReference type="PANTHER" id="PTHR30349">
    <property type="entry name" value="PHAGE INTEGRASE-RELATED"/>
    <property type="match status" value="1"/>
</dbReference>
<dbReference type="Pfam" id="PF00589">
    <property type="entry name" value="Phage_integrase"/>
    <property type="match status" value="1"/>
</dbReference>
<dbReference type="InterPro" id="IPR002104">
    <property type="entry name" value="Integrase_catalytic"/>
</dbReference>
<dbReference type="InterPro" id="IPR050090">
    <property type="entry name" value="Tyrosine_recombinase_XerCD"/>
</dbReference>